<sequence>MARPVTPLPPRVAAPDLPPHLRPARLEPRGDVHAGSLDDLTGDVDARTAHIVESVIRRADVGSLTLSGATLTDVAIEDLRAVDASFRESRWQTVRVTGGRIGTLDLSRAELTGVELRGIRIDYLNLSGSTVSDVLFADCIIGALDAPQSTLRRAAFEGCRADEIDNRGWRIENLDLRGLEALHFLDMAALRGATMTQRQVENLARGFAIAAGVDVRD</sequence>
<keyword evidence="3" id="KW-1185">Reference proteome</keyword>
<feature type="compositionally biased region" description="Pro residues" evidence="1">
    <location>
        <begin position="1"/>
        <end position="21"/>
    </location>
</feature>
<dbReference type="EMBL" id="VYSA01000001">
    <property type="protein sequence ID" value="KAA9110428.1"/>
    <property type="molecule type" value="Genomic_DNA"/>
</dbReference>
<evidence type="ECO:0000256" key="1">
    <source>
        <dbReference type="SAM" id="MobiDB-lite"/>
    </source>
</evidence>
<evidence type="ECO:0000313" key="2">
    <source>
        <dbReference type="EMBL" id="KAA9110428.1"/>
    </source>
</evidence>
<feature type="region of interest" description="Disordered" evidence="1">
    <location>
        <begin position="1"/>
        <end position="33"/>
    </location>
</feature>
<name>A0A5J5J6D9_9MICO</name>
<dbReference type="Proteomes" id="UP000325827">
    <property type="component" value="Unassembled WGS sequence"/>
</dbReference>
<comment type="caution">
    <text evidence="2">The sequence shown here is derived from an EMBL/GenBank/DDBJ whole genome shotgun (WGS) entry which is preliminary data.</text>
</comment>
<dbReference type="Gene3D" id="2.160.20.80">
    <property type="entry name" value="E3 ubiquitin-protein ligase SopA"/>
    <property type="match status" value="1"/>
</dbReference>
<proteinExistence type="predicted"/>
<organism evidence="2 3">
    <name type="scientific">Microbacterium rhizomatis</name>
    <dbReference type="NCBI Taxonomy" id="1631477"/>
    <lineage>
        <taxon>Bacteria</taxon>
        <taxon>Bacillati</taxon>
        <taxon>Actinomycetota</taxon>
        <taxon>Actinomycetes</taxon>
        <taxon>Micrococcales</taxon>
        <taxon>Microbacteriaceae</taxon>
        <taxon>Microbacterium</taxon>
    </lineage>
</organism>
<dbReference type="SUPFAM" id="SSF141571">
    <property type="entry name" value="Pentapeptide repeat-like"/>
    <property type="match status" value="1"/>
</dbReference>
<gene>
    <name evidence="2" type="ORF">F6B43_01695</name>
</gene>
<protein>
    <submittedName>
        <fullName evidence="2">Pentapeptide repeat-containing protein</fullName>
    </submittedName>
</protein>
<evidence type="ECO:0000313" key="3">
    <source>
        <dbReference type="Proteomes" id="UP000325827"/>
    </source>
</evidence>
<accession>A0A5J5J6D9</accession>
<dbReference type="RefSeq" id="WP_150447204.1">
    <property type="nucleotide sequence ID" value="NZ_VYSA01000001.1"/>
</dbReference>
<reference evidence="3" key="1">
    <citation type="submission" date="2019-09" db="EMBL/GenBank/DDBJ databases">
        <title>Mumia zhuanghuii sp. nov. isolated from the intestinal contents of plateau pika (Ochotona curzoniae) in the Qinghai-Tibet plateau of China.</title>
        <authorList>
            <person name="Tian Z."/>
        </authorList>
    </citation>
    <scope>NUCLEOTIDE SEQUENCE [LARGE SCALE GENOMIC DNA]</scope>
    <source>
        <strain evidence="3">JCM 30598</strain>
    </source>
</reference>
<dbReference type="AlphaFoldDB" id="A0A5J5J6D9"/>
<dbReference type="OrthoDB" id="2579959at2"/>